<dbReference type="Gene3D" id="1.20.59.10">
    <property type="entry name" value="Chorismate mutase"/>
    <property type="match status" value="1"/>
</dbReference>
<evidence type="ECO:0000256" key="2">
    <source>
        <dbReference type="SAM" id="Coils"/>
    </source>
</evidence>
<dbReference type="PANTHER" id="PTHR38041:SF1">
    <property type="entry name" value="CHORISMATE MUTASE"/>
    <property type="match status" value="1"/>
</dbReference>
<feature type="coiled-coil region" evidence="2">
    <location>
        <begin position="3"/>
        <end position="37"/>
    </location>
</feature>
<organism evidence="4 5">
    <name type="scientific">Aerophobetes bacterium</name>
    <dbReference type="NCBI Taxonomy" id="2030807"/>
    <lineage>
        <taxon>Bacteria</taxon>
        <taxon>Candidatus Aerophobota</taxon>
    </lineage>
</organism>
<evidence type="ECO:0000256" key="1">
    <source>
        <dbReference type="ARBA" id="ARBA00023235"/>
    </source>
</evidence>
<evidence type="ECO:0000313" key="4">
    <source>
        <dbReference type="EMBL" id="PCI95387.1"/>
    </source>
</evidence>
<dbReference type="InterPro" id="IPR002701">
    <property type="entry name" value="CM_II_prokaryot"/>
</dbReference>
<dbReference type="GO" id="GO:0004106">
    <property type="term" value="F:chorismate mutase activity"/>
    <property type="evidence" value="ECO:0007669"/>
    <property type="project" value="InterPro"/>
</dbReference>
<dbReference type="SUPFAM" id="SSF48600">
    <property type="entry name" value="Chorismate mutase II"/>
    <property type="match status" value="1"/>
</dbReference>
<dbReference type="SMART" id="SM00830">
    <property type="entry name" value="CM_2"/>
    <property type="match status" value="1"/>
</dbReference>
<dbReference type="InterPro" id="IPR036979">
    <property type="entry name" value="CM_dom_sf"/>
</dbReference>
<dbReference type="Pfam" id="PF01817">
    <property type="entry name" value="CM_2"/>
    <property type="match status" value="1"/>
</dbReference>
<dbReference type="InterPro" id="IPR010950">
    <property type="entry name" value="Chorismate_mutase_arc"/>
</dbReference>
<name>A0A2A4YM38_UNCAE</name>
<accession>A0A2A4YM38</accession>
<dbReference type="EMBL" id="NVUU01000021">
    <property type="protein sequence ID" value="PCI95387.1"/>
    <property type="molecule type" value="Genomic_DNA"/>
</dbReference>
<sequence>MYMDELRKEIEEIHEDLLNLLKRRSEVTKKIAKIKQENNLPIYDPFREELLIENMKKLAKKKEIDPQMAELMLRIILTFSKKEMQDVLKGK</sequence>
<evidence type="ECO:0000313" key="5">
    <source>
        <dbReference type="Proteomes" id="UP000217838"/>
    </source>
</evidence>
<dbReference type="GO" id="GO:0046417">
    <property type="term" value="P:chorismate metabolic process"/>
    <property type="evidence" value="ECO:0007669"/>
    <property type="project" value="InterPro"/>
</dbReference>
<keyword evidence="2" id="KW-0175">Coiled coil</keyword>
<dbReference type="PANTHER" id="PTHR38041">
    <property type="entry name" value="CHORISMATE MUTASE"/>
    <property type="match status" value="1"/>
</dbReference>
<reference evidence="5" key="1">
    <citation type="submission" date="2017-08" db="EMBL/GenBank/DDBJ databases">
        <title>A dynamic microbial community with high functional redundancy inhabits the cold, oxic subseafloor aquifer.</title>
        <authorList>
            <person name="Tully B.J."/>
            <person name="Wheat C.G."/>
            <person name="Glazer B.T."/>
            <person name="Huber J.A."/>
        </authorList>
    </citation>
    <scope>NUCLEOTIDE SEQUENCE [LARGE SCALE GENOMIC DNA]</scope>
</reference>
<dbReference type="InterPro" id="IPR051331">
    <property type="entry name" value="Chorismate_mutase-related"/>
</dbReference>
<dbReference type="PROSITE" id="PS51168">
    <property type="entry name" value="CHORISMATE_MUT_2"/>
    <property type="match status" value="1"/>
</dbReference>
<dbReference type="Proteomes" id="UP000217838">
    <property type="component" value="Unassembled WGS sequence"/>
</dbReference>
<feature type="domain" description="Chorismate mutase" evidence="3">
    <location>
        <begin position="1"/>
        <end position="88"/>
    </location>
</feature>
<dbReference type="InterPro" id="IPR036263">
    <property type="entry name" value="Chorismate_II_sf"/>
</dbReference>
<comment type="caution">
    <text evidence="4">The sequence shown here is derived from an EMBL/GenBank/DDBJ whole genome shotgun (WGS) entry which is preliminary data.</text>
</comment>
<protein>
    <submittedName>
        <fullName evidence="4">Chorismate mutase</fullName>
    </submittedName>
</protein>
<proteinExistence type="predicted"/>
<evidence type="ECO:0000259" key="3">
    <source>
        <dbReference type="PROSITE" id="PS51168"/>
    </source>
</evidence>
<gene>
    <name evidence="4" type="ORF">COB11_02405</name>
</gene>
<dbReference type="AlphaFoldDB" id="A0A2A4YM38"/>
<dbReference type="GO" id="GO:0009697">
    <property type="term" value="P:salicylic acid biosynthetic process"/>
    <property type="evidence" value="ECO:0007669"/>
    <property type="project" value="TreeGrafter"/>
</dbReference>
<keyword evidence="1" id="KW-0413">Isomerase</keyword>
<dbReference type="NCBIfam" id="TIGR01791">
    <property type="entry name" value="CM_archaeal"/>
    <property type="match status" value="1"/>
</dbReference>